<sequence length="335" mass="39790">MLQTNRNQEERKDVPRLLTRGEQIDEYIISGLISIGGFGQVYTGFHRTNHTRVAIKVESSTASIPLLRNEAACLHFLNSRHNPYGEESREPILRYITYGKNDNLKYLIMDHCGANLRELKRATSEDKFSMTTSLWIMERMMSALQFIHSHGWLHRYFINTDGSYKERKPTSPFHGTVRYASLNTHNRQDQCRWDDLWSVFYITIENMVGALPWRHISDKKKVAEMKTSCDFHDLEYGNETCMPRPLRMLAYHLYDAYREQESSFYATPPYSRIIREVEHELNQRHFYQNSPLDWELKQSQYTILSNYDHHNHDEKALPMEQPLFEYSGKRSYYCF</sequence>
<dbReference type="GO" id="GO:0005524">
    <property type="term" value="F:ATP binding"/>
    <property type="evidence" value="ECO:0007669"/>
    <property type="project" value="InterPro"/>
</dbReference>
<name>A0A0D8XSQ1_DICVI</name>
<accession>A0A0D8XSQ1</accession>
<dbReference type="InterPro" id="IPR050235">
    <property type="entry name" value="CK1_Ser-Thr_kinase"/>
</dbReference>
<dbReference type="InterPro" id="IPR011009">
    <property type="entry name" value="Kinase-like_dom_sf"/>
</dbReference>
<dbReference type="Pfam" id="PF00069">
    <property type="entry name" value="Pkinase"/>
    <property type="match status" value="1"/>
</dbReference>
<proteinExistence type="predicted"/>
<dbReference type="InterPro" id="IPR000719">
    <property type="entry name" value="Prot_kinase_dom"/>
</dbReference>
<dbReference type="Gene3D" id="1.10.510.10">
    <property type="entry name" value="Transferase(Phosphotransferase) domain 1"/>
    <property type="match status" value="2"/>
</dbReference>
<organism evidence="2 3">
    <name type="scientific">Dictyocaulus viviparus</name>
    <name type="common">Bovine lungworm</name>
    <dbReference type="NCBI Taxonomy" id="29172"/>
    <lineage>
        <taxon>Eukaryota</taxon>
        <taxon>Metazoa</taxon>
        <taxon>Ecdysozoa</taxon>
        <taxon>Nematoda</taxon>
        <taxon>Chromadorea</taxon>
        <taxon>Rhabditida</taxon>
        <taxon>Rhabditina</taxon>
        <taxon>Rhabditomorpha</taxon>
        <taxon>Strongyloidea</taxon>
        <taxon>Metastrongylidae</taxon>
        <taxon>Dictyocaulus</taxon>
    </lineage>
</organism>
<dbReference type="GO" id="GO:0004672">
    <property type="term" value="F:protein kinase activity"/>
    <property type="evidence" value="ECO:0007669"/>
    <property type="project" value="InterPro"/>
</dbReference>
<reference evidence="2 3" key="1">
    <citation type="submission" date="2013-11" db="EMBL/GenBank/DDBJ databases">
        <title>Draft genome of the bovine lungworm Dictyocaulus viviparus.</title>
        <authorList>
            <person name="Mitreva M."/>
        </authorList>
    </citation>
    <scope>NUCLEOTIDE SEQUENCE [LARGE SCALE GENOMIC DNA]</scope>
    <source>
        <strain evidence="2 3">HannoverDv2000</strain>
    </source>
</reference>
<dbReference type="OrthoDB" id="2687620at2759"/>
<dbReference type="SMART" id="SM00220">
    <property type="entry name" value="S_TKc"/>
    <property type="match status" value="1"/>
</dbReference>
<feature type="domain" description="Protein kinase" evidence="1">
    <location>
        <begin position="27"/>
        <end position="335"/>
    </location>
</feature>
<dbReference type="PROSITE" id="PS50011">
    <property type="entry name" value="PROTEIN_KINASE_DOM"/>
    <property type="match status" value="1"/>
</dbReference>
<keyword evidence="3" id="KW-1185">Reference proteome</keyword>
<evidence type="ECO:0000259" key="1">
    <source>
        <dbReference type="PROSITE" id="PS50011"/>
    </source>
</evidence>
<evidence type="ECO:0000313" key="3">
    <source>
        <dbReference type="Proteomes" id="UP000053766"/>
    </source>
</evidence>
<dbReference type="PANTHER" id="PTHR11909">
    <property type="entry name" value="CASEIN KINASE-RELATED"/>
    <property type="match status" value="1"/>
</dbReference>
<protein>
    <recommendedName>
        <fullName evidence="1">Protein kinase domain-containing protein</fullName>
    </recommendedName>
</protein>
<dbReference type="AlphaFoldDB" id="A0A0D8XSQ1"/>
<dbReference type="STRING" id="29172.A0A0D8XSQ1"/>
<evidence type="ECO:0000313" key="2">
    <source>
        <dbReference type="EMBL" id="KJH45401.1"/>
    </source>
</evidence>
<dbReference type="EMBL" id="KN716410">
    <property type="protein sequence ID" value="KJH45401.1"/>
    <property type="molecule type" value="Genomic_DNA"/>
</dbReference>
<dbReference type="SUPFAM" id="SSF56112">
    <property type="entry name" value="Protein kinase-like (PK-like)"/>
    <property type="match status" value="1"/>
</dbReference>
<reference evidence="3" key="2">
    <citation type="journal article" date="2016" name="Sci. Rep.">
        <title>Dictyocaulus viviparus genome, variome and transcriptome elucidate lungworm biology and support future intervention.</title>
        <authorList>
            <person name="McNulty S.N."/>
            <person name="Strube C."/>
            <person name="Rosa B.A."/>
            <person name="Martin J.C."/>
            <person name="Tyagi R."/>
            <person name="Choi Y.J."/>
            <person name="Wang Q."/>
            <person name="Hallsworth Pepin K."/>
            <person name="Zhang X."/>
            <person name="Ozersky P."/>
            <person name="Wilson R.K."/>
            <person name="Sternberg P.W."/>
            <person name="Gasser R.B."/>
            <person name="Mitreva M."/>
        </authorList>
    </citation>
    <scope>NUCLEOTIDE SEQUENCE [LARGE SCALE GENOMIC DNA]</scope>
    <source>
        <strain evidence="3">HannoverDv2000</strain>
    </source>
</reference>
<dbReference type="Proteomes" id="UP000053766">
    <property type="component" value="Unassembled WGS sequence"/>
</dbReference>
<gene>
    <name evidence="2" type="ORF">DICVIV_08568</name>
</gene>